<gene>
    <name evidence="2" type="ORF">CVT26_012809</name>
</gene>
<proteinExistence type="predicted"/>
<feature type="compositionally biased region" description="Basic residues" evidence="1">
    <location>
        <begin position="191"/>
        <end position="210"/>
    </location>
</feature>
<feature type="region of interest" description="Disordered" evidence="1">
    <location>
        <begin position="68"/>
        <end position="98"/>
    </location>
</feature>
<feature type="compositionally biased region" description="Basic and acidic residues" evidence="1">
    <location>
        <begin position="227"/>
        <end position="244"/>
    </location>
</feature>
<dbReference type="EMBL" id="NHYE01001198">
    <property type="protein sequence ID" value="PPQ97778.1"/>
    <property type="molecule type" value="Genomic_DNA"/>
</dbReference>
<evidence type="ECO:0000313" key="3">
    <source>
        <dbReference type="Proteomes" id="UP000284706"/>
    </source>
</evidence>
<reference evidence="2 3" key="1">
    <citation type="journal article" date="2018" name="Evol. Lett.">
        <title>Horizontal gene cluster transfer increased hallucinogenic mushroom diversity.</title>
        <authorList>
            <person name="Reynolds H.T."/>
            <person name="Vijayakumar V."/>
            <person name="Gluck-Thaler E."/>
            <person name="Korotkin H.B."/>
            <person name="Matheny P.B."/>
            <person name="Slot J.C."/>
        </authorList>
    </citation>
    <scope>NUCLEOTIDE SEQUENCE [LARGE SCALE GENOMIC DNA]</scope>
    <source>
        <strain evidence="2 3">SRW20</strain>
    </source>
</reference>
<dbReference type="Proteomes" id="UP000284706">
    <property type="component" value="Unassembled WGS sequence"/>
</dbReference>
<comment type="caution">
    <text evidence="2">The sequence shown here is derived from an EMBL/GenBank/DDBJ whole genome shotgun (WGS) entry which is preliminary data.</text>
</comment>
<name>A0A409Y461_9AGAR</name>
<keyword evidence="3" id="KW-1185">Reference proteome</keyword>
<dbReference type="InParanoid" id="A0A409Y461"/>
<protein>
    <submittedName>
        <fullName evidence="2">Uncharacterized protein</fullName>
    </submittedName>
</protein>
<evidence type="ECO:0000256" key="1">
    <source>
        <dbReference type="SAM" id="MobiDB-lite"/>
    </source>
</evidence>
<accession>A0A409Y461</accession>
<sequence length="257" mass="27650">MKVMNAEDHCQIDAITLTLQWTWGSWRKGRRVAQTSVASSISSEPDLLPNVNASTSTANANVNVTPNVHALSPSHITPTASRKDKDTPNSSSRVHTHCRRTATWTTDDTRYTYMTISAGRLPVQGPLLIPSSSASPSPSGVCSLTPRVKLRYSSTVEANDDDIVPLLPHPTSPPQCPPSFLIPLGSGPKPQPRHKVKGQSRKQHPTRHHAKAEPGRCTLPLPTGLGVRKDDEERGPGRGSRERASTSTTLCGSLPAG</sequence>
<evidence type="ECO:0000313" key="2">
    <source>
        <dbReference type="EMBL" id="PPQ97778.1"/>
    </source>
</evidence>
<dbReference type="AlphaFoldDB" id="A0A409Y461"/>
<feature type="compositionally biased region" description="Pro residues" evidence="1">
    <location>
        <begin position="167"/>
        <end position="177"/>
    </location>
</feature>
<organism evidence="2 3">
    <name type="scientific">Gymnopilus dilepis</name>
    <dbReference type="NCBI Taxonomy" id="231916"/>
    <lineage>
        <taxon>Eukaryota</taxon>
        <taxon>Fungi</taxon>
        <taxon>Dikarya</taxon>
        <taxon>Basidiomycota</taxon>
        <taxon>Agaricomycotina</taxon>
        <taxon>Agaricomycetes</taxon>
        <taxon>Agaricomycetidae</taxon>
        <taxon>Agaricales</taxon>
        <taxon>Agaricineae</taxon>
        <taxon>Hymenogastraceae</taxon>
        <taxon>Gymnopilus</taxon>
    </lineage>
</organism>
<feature type="region of interest" description="Disordered" evidence="1">
    <location>
        <begin position="167"/>
        <end position="257"/>
    </location>
</feature>